<dbReference type="EMBL" id="JALBUF010000004">
    <property type="protein sequence ID" value="MCI0183274.1"/>
    <property type="molecule type" value="Genomic_DNA"/>
</dbReference>
<dbReference type="Pfam" id="PF04025">
    <property type="entry name" value="RemA-like"/>
    <property type="match status" value="1"/>
</dbReference>
<organism evidence="1 2">
    <name type="scientific">Sulfoacidibacillus ferrooxidans</name>
    <dbReference type="NCBI Taxonomy" id="2005001"/>
    <lineage>
        <taxon>Bacteria</taxon>
        <taxon>Bacillati</taxon>
        <taxon>Bacillota</taxon>
        <taxon>Bacilli</taxon>
        <taxon>Bacillales</taxon>
        <taxon>Alicyclobacillaceae</taxon>
        <taxon>Sulfoacidibacillus</taxon>
    </lineage>
</organism>
<dbReference type="InterPro" id="IPR007169">
    <property type="entry name" value="RemA-like"/>
</dbReference>
<dbReference type="NCBIfam" id="NF046065">
    <property type="entry name" value="MtxRegRemB"/>
    <property type="match status" value="1"/>
</dbReference>
<evidence type="ECO:0000313" key="1">
    <source>
        <dbReference type="EMBL" id="MCI0183274.1"/>
    </source>
</evidence>
<dbReference type="Proteomes" id="UP001139263">
    <property type="component" value="Unassembled WGS sequence"/>
</dbReference>
<protein>
    <recommendedName>
        <fullName evidence="3">DUF370 domain-containing protein</fullName>
    </recommendedName>
</protein>
<sequence length="79" mass="9105">MYLDIGGDVILHWEEIIVIMDFKPWHYSPYNQSLLQAVTQKAEIKDLAFGQPKSYVVTKGDIYISPISVTTLKKRITFT</sequence>
<dbReference type="AlphaFoldDB" id="A0A9X1V9D7"/>
<name>A0A9X1V9D7_9BACL</name>
<evidence type="ECO:0000313" key="2">
    <source>
        <dbReference type="Proteomes" id="UP001139263"/>
    </source>
</evidence>
<comment type="caution">
    <text evidence="1">The sequence shown here is derived from an EMBL/GenBank/DDBJ whole genome shotgun (WGS) entry which is preliminary data.</text>
</comment>
<reference evidence="1" key="1">
    <citation type="submission" date="2022-03" db="EMBL/GenBank/DDBJ databases">
        <title>Draft Genome Sequence of Firmicute Strain S0AB, a Heterotrophic Iron/Sulfur-Oxidizing Extreme Acidophile.</title>
        <authorList>
            <person name="Vergara E."/>
            <person name="Pakostova E."/>
            <person name="Johnson D.B."/>
            <person name="Holmes D.S."/>
        </authorList>
    </citation>
    <scope>NUCLEOTIDE SEQUENCE</scope>
    <source>
        <strain evidence="1">S0AB</strain>
    </source>
</reference>
<keyword evidence="2" id="KW-1185">Reference proteome</keyword>
<gene>
    <name evidence="1" type="ORF">MM817_01547</name>
</gene>
<proteinExistence type="predicted"/>
<dbReference type="RefSeq" id="WP_241713336.1">
    <property type="nucleotide sequence ID" value="NZ_JALBUF010000004.1"/>
</dbReference>
<accession>A0A9X1V9D7</accession>
<evidence type="ECO:0008006" key="3">
    <source>
        <dbReference type="Google" id="ProtNLM"/>
    </source>
</evidence>